<dbReference type="AlphaFoldDB" id="A0A8C3T4E6"/>
<name>A0A8C3T4E6_CHESE</name>
<protein>
    <submittedName>
        <fullName evidence="1">Uncharacterized protein</fullName>
    </submittedName>
</protein>
<dbReference type="Proteomes" id="UP000694403">
    <property type="component" value="Unplaced"/>
</dbReference>
<keyword evidence="2" id="KW-1185">Reference proteome</keyword>
<reference evidence="1" key="1">
    <citation type="submission" date="2025-08" db="UniProtKB">
        <authorList>
            <consortium name="Ensembl"/>
        </authorList>
    </citation>
    <scope>IDENTIFICATION</scope>
</reference>
<accession>A0A8C3T4E6</accession>
<dbReference type="Ensembl" id="ENSCSRT00000024055.1">
    <property type="protein sequence ID" value="ENSCSRP00000023048.1"/>
    <property type="gene ID" value="ENSCSRG00000017341.1"/>
</dbReference>
<reference evidence="1" key="2">
    <citation type="submission" date="2025-09" db="UniProtKB">
        <authorList>
            <consortium name="Ensembl"/>
        </authorList>
    </citation>
    <scope>IDENTIFICATION</scope>
</reference>
<sequence length="104" mass="11864">NCNVHLPAPMSIPNWMELPLRVGVPCKPKALEWRQALPIALVNKPQKGACKWRRRSATRDLKEMMQLTAHQLGALRYGELFCITHSLSVPWRCLGFLSEMLGKK</sequence>
<organism evidence="1 2">
    <name type="scientific">Chelydra serpentina</name>
    <name type="common">Snapping turtle</name>
    <name type="synonym">Testudo serpentina</name>
    <dbReference type="NCBI Taxonomy" id="8475"/>
    <lineage>
        <taxon>Eukaryota</taxon>
        <taxon>Metazoa</taxon>
        <taxon>Chordata</taxon>
        <taxon>Craniata</taxon>
        <taxon>Vertebrata</taxon>
        <taxon>Euteleostomi</taxon>
        <taxon>Archelosauria</taxon>
        <taxon>Testudinata</taxon>
        <taxon>Testudines</taxon>
        <taxon>Cryptodira</taxon>
        <taxon>Durocryptodira</taxon>
        <taxon>Americhelydia</taxon>
        <taxon>Chelydroidea</taxon>
        <taxon>Chelydridae</taxon>
        <taxon>Chelydra</taxon>
    </lineage>
</organism>
<evidence type="ECO:0000313" key="2">
    <source>
        <dbReference type="Proteomes" id="UP000694403"/>
    </source>
</evidence>
<proteinExistence type="predicted"/>
<evidence type="ECO:0000313" key="1">
    <source>
        <dbReference type="Ensembl" id="ENSCSRP00000023048.1"/>
    </source>
</evidence>